<feature type="transmembrane region" description="Helical" evidence="1">
    <location>
        <begin position="21"/>
        <end position="43"/>
    </location>
</feature>
<keyword evidence="1" id="KW-0812">Transmembrane</keyword>
<proteinExistence type="predicted"/>
<accession>A0A5N6UC48</accession>
<keyword evidence="3" id="KW-1185">Reference proteome</keyword>
<gene>
    <name evidence="2" type="ORF">BDV40DRAFT_282012</name>
</gene>
<evidence type="ECO:0000313" key="2">
    <source>
        <dbReference type="EMBL" id="KAE8156147.1"/>
    </source>
</evidence>
<keyword evidence="1" id="KW-0472">Membrane</keyword>
<keyword evidence="1" id="KW-1133">Transmembrane helix</keyword>
<evidence type="ECO:0000313" key="3">
    <source>
        <dbReference type="Proteomes" id="UP000326950"/>
    </source>
</evidence>
<dbReference type="AlphaFoldDB" id="A0A5N6UC48"/>
<sequence>MTRLLVPLNNIQFCKLNHPRSAVLVIAFFLARCQITLLVRAIFTYAARLNLLVTTLLIGQYT</sequence>
<organism evidence="2 3">
    <name type="scientific">Aspergillus tamarii</name>
    <dbReference type="NCBI Taxonomy" id="41984"/>
    <lineage>
        <taxon>Eukaryota</taxon>
        <taxon>Fungi</taxon>
        <taxon>Dikarya</taxon>
        <taxon>Ascomycota</taxon>
        <taxon>Pezizomycotina</taxon>
        <taxon>Eurotiomycetes</taxon>
        <taxon>Eurotiomycetidae</taxon>
        <taxon>Eurotiales</taxon>
        <taxon>Aspergillaceae</taxon>
        <taxon>Aspergillus</taxon>
        <taxon>Aspergillus subgen. Circumdati</taxon>
    </lineage>
</organism>
<reference evidence="2 3" key="1">
    <citation type="submission" date="2019-04" db="EMBL/GenBank/DDBJ databases">
        <title>Friends and foes A comparative genomics study of 23 Aspergillus species from section Flavi.</title>
        <authorList>
            <consortium name="DOE Joint Genome Institute"/>
            <person name="Kjaerbolling I."/>
            <person name="Vesth T."/>
            <person name="Frisvad J.C."/>
            <person name="Nybo J.L."/>
            <person name="Theobald S."/>
            <person name="Kildgaard S."/>
            <person name="Isbrandt T."/>
            <person name="Kuo A."/>
            <person name="Sato A."/>
            <person name="Lyhne E.K."/>
            <person name="Kogle M.E."/>
            <person name="Wiebenga A."/>
            <person name="Kun R.S."/>
            <person name="Lubbers R.J."/>
            <person name="Makela M.R."/>
            <person name="Barry K."/>
            <person name="Chovatia M."/>
            <person name="Clum A."/>
            <person name="Daum C."/>
            <person name="Haridas S."/>
            <person name="He G."/>
            <person name="LaButti K."/>
            <person name="Lipzen A."/>
            <person name="Mondo S."/>
            <person name="Riley R."/>
            <person name="Salamov A."/>
            <person name="Simmons B.A."/>
            <person name="Magnuson J.K."/>
            <person name="Henrissat B."/>
            <person name="Mortensen U.H."/>
            <person name="Larsen T.O."/>
            <person name="Devries R.P."/>
            <person name="Grigoriev I.V."/>
            <person name="Machida M."/>
            <person name="Baker S.E."/>
            <person name="Andersen M.R."/>
        </authorList>
    </citation>
    <scope>NUCLEOTIDE SEQUENCE [LARGE SCALE GENOMIC DNA]</scope>
    <source>
        <strain evidence="2 3">CBS 117626</strain>
    </source>
</reference>
<dbReference type="Proteomes" id="UP000326950">
    <property type="component" value="Unassembled WGS sequence"/>
</dbReference>
<evidence type="ECO:0000256" key="1">
    <source>
        <dbReference type="SAM" id="Phobius"/>
    </source>
</evidence>
<dbReference type="EMBL" id="ML738776">
    <property type="protein sequence ID" value="KAE8156147.1"/>
    <property type="molecule type" value="Genomic_DNA"/>
</dbReference>
<protein>
    <submittedName>
        <fullName evidence="2">Uncharacterized protein</fullName>
    </submittedName>
</protein>
<name>A0A5N6UC48_ASPTM</name>